<dbReference type="SMART" id="SM01012">
    <property type="entry name" value="ANTAR"/>
    <property type="match status" value="1"/>
</dbReference>
<dbReference type="AlphaFoldDB" id="A0AAU7QAE4"/>
<dbReference type="InterPro" id="IPR005561">
    <property type="entry name" value="ANTAR"/>
</dbReference>
<dbReference type="PROSITE" id="PS50921">
    <property type="entry name" value="ANTAR"/>
    <property type="match status" value="1"/>
</dbReference>
<dbReference type="Pfam" id="PF21332">
    <property type="entry name" value="AmiR_N"/>
    <property type="match status" value="1"/>
</dbReference>
<dbReference type="PIRSF" id="PIRSF036382">
    <property type="entry name" value="RR_antiterm"/>
    <property type="match status" value="1"/>
</dbReference>
<sequence>MSPDDQRSSITARLLSHGMRVVVYHPHDEDGKTLTDHLRRMGLQVRAFWPIPDEAPTDADLIFLALQPENREPDVAWLAENRIPLITIITYENPTFIDQSLRLGSQSTINTPIRVSGLLSAIIFAFYLSKQTRQLTDRIDRLEKKLQGVRQVSEAKAILMRMHAIGEERAYEILRQQAMDKRLSIEDLARALIQANDIFSITSPAAKGLPQRIEIS</sequence>
<dbReference type="InterPro" id="IPR049021">
    <property type="entry name" value="AmiR_N"/>
</dbReference>
<accession>A0AAU7QAE4</accession>
<feature type="domain" description="ANTAR" evidence="1">
    <location>
        <begin position="132"/>
        <end position="193"/>
    </location>
</feature>
<reference evidence="2" key="1">
    <citation type="submission" date="2024-06" db="EMBL/GenBank/DDBJ databases">
        <authorList>
            <person name="Coelho C."/>
            <person name="Bento M."/>
            <person name="Garcia E."/>
            <person name="Camelo A."/>
            <person name="Brandao I."/>
            <person name="Espirito Santo C."/>
            <person name="Trovao J."/>
            <person name="Verissimo A."/>
            <person name="Costa J."/>
            <person name="Tiago I."/>
        </authorList>
    </citation>
    <scope>NUCLEOTIDE SEQUENCE</scope>
    <source>
        <strain evidence="2">KWT182</strain>
    </source>
</reference>
<evidence type="ECO:0000313" key="2">
    <source>
        <dbReference type="EMBL" id="XBS70132.1"/>
    </source>
</evidence>
<proteinExistence type="predicted"/>
<organism evidence="2">
    <name type="scientific">Acerihabitans sp. KWT182</name>
    <dbReference type="NCBI Taxonomy" id="3157919"/>
    <lineage>
        <taxon>Bacteria</taxon>
        <taxon>Pseudomonadati</taxon>
        <taxon>Pseudomonadota</taxon>
        <taxon>Gammaproteobacteria</taxon>
        <taxon>Enterobacterales</taxon>
        <taxon>Pectobacteriaceae</taxon>
        <taxon>Acerihabitans</taxon>
    </lineage>
</organism>
<dbReference type="SUPFAM" id="SSF52172">
    <property type="entry name" value="CheY-like"/>
    <property type="match status" value="1"/>
</dbReference>
<evidence type="ECO:0000259" key="1">
    <source>
        <dbReference type="PROSITE" id="PS50921"/>
    </source>
</evidence>
<dbReference type="Pfam" id="PF03861">
    <property type="entry name" value="ANTAR"/>
    <property type="match status" value="1"/>
</dbReference>
<dbReference type="GO" id="GO:0003723">
    <property type="term" value="F:RNA binding"/>
    <property type="evidence" value="ECO:0007669"/>
    <property type="project" value="InterPro"/>
</dbReference>
<gene>
    <name evidence="2" type="ORF">ABK905_02200</name>
</gene>
<dbReference type="InterPro" id="IPR036388">
    <property type="entry name" value="WH-like_DNA-bd_sf"/>
</dbReference>
<dbReference type="Gene3D" id="1.10.10.10">
    <property type="entry name" value="Winged helix-like DNA-binding domain superfamily/Winged helix DNA-binding domain"/>
    <property type="match status" value="1"/>
</dbReference>
<protein>
    <submittedName>
        <fullName evidence="2">ANTAR domain-containing protein</fullName>
    </submittedName>
</protein>
<dbReference type="EMBL" id="CP157947">
    <property type="protein sequence ID" value="XBS70132.1"/>
    <property type="molecule type" value="Genomic_DNA"/>
</dbReference>
<dbReference type="InterPro" id="IPR011006">
    <property type="entry name" value="CheY-like_superfamily"/>
</dbReference>
<dbReference type="Gene3D" id="3.40.50.2300">
    <property type="match status" value="1"/>
</dbReference>
<dbReference type="InterPro" id="IPR008327">
    <property type="entry name" value="Sig_transdc_resp-reg_antiterm"/>
</dbReference>
<name>A0AAU7QAE4_9GAMM</name>